<dbReference type="InterPro" id="IPR036257">
    <property type="entry name" value="Cyt_c_oxidase_su2_TM_sf"/>
</dbReference>
<evidence type="ECO:0000259" key="19">
    <source>
        <dbReference type="PROSITE" id="PS51007"/>
    </source>
</evidence>
<dbReference type="EC" id="7.1.1.9" evidence="3"/>
<evidence type="ECO:0000256" key="8">
    <source>
        <dbReference type="ARBA" id="ARBA00022967"/>
    </source>
</evidence>
<reference evidence="21" key="1">
    <citation type="journal article" date="2019" name="Int. J. Syst. Evol. Microbiol.">
        <title>The Global Catalogue of Microorganisms (GCM) 10K type strain sequencing project: providing services to taxonomists for standard genome sequencing and annotation.</title>
        <authorList>
            <consortium name="The Broad Institute Genomics Platform"/>
            <consortium name="The Broad Institute Genome Sequencing Center for Infectious Disease"/>
            <person name="Wu L."/>
            <person name="Ma J."/>
        </authorList>
    </citation>
    <scope>NUCLEOTIDE SEQUENCE [LARGE SCALE GENOMIC DNA]</scope>
    <source>
        <strain evidence="21">JCM 18720</strain>
    </source>
</reference>
<keyword evidence="12" id="KW-0186">Copper</keyword>
<feature type="domain" description="Cytochrome oxidase subunit II copper A binding" evidence="18">
    <location>
        <begin position="112"/>
        <end position="254"/>
    </location>
</feature>
<keyword evidence="8" id="KW-1278">Translocase</keyword>
<keyword evidence="21" id="KW-1185">Reference proteome</keyword>
<comment type="subcellular location">
    <subcellularLocation>
        <location evidence="1">Membrane</location>
        <topology evidence="1">Multi-pass membrane protein</topology>
    </subcellularLocation>
</comment>
<dbReference type="Proteomes" id="UP001501600">
    <property type="component" value="Unassembled WGS sequence"/>
</dbReference>
<feature type="compositionally biased region" description="Polar residues" evidence="16">
    <location>
        <begin position="390"/>
        <end position="402"/>
    </location>
</feature>
<dbReference type="CDD" id="cd13919">
    <property type="entry name" value="CuRO_HCO_II_like_5"/>
    <property type="match status" value="1"/>
</dbReference>
<feature type="transmembrane region" description="Helical" evidence="17">
    <location>
        <begin position="83"/>
        <end position="104"/>
    </location>
</feature>
<evidence type="ECO:0000256" key="10">
    <source>
        <dbReference type="ARBA" id="ARBA00022989"/>
    </source>
</evidence>
<proteinExistence type="inferred from homology"/>
<keyword evidence="10 17" id="KW-1133">Transmembrane helix</keyword>
<feature type="transmembrane region" description="Helical" evidence="17">
    <location>
        <begin position="5"/>
        <end position="25"/>
    </location>
</feature>
<evidence type="ECO:0000256" key="4">
    <source>
        <dbReference type="ARBA" id="ARBA00022448"/>
    </source>
</evidence>
<evidence type="ECO:0000256" key="14">
    <source>
        <dbReference type="ARBA" id="ARBA00047816"/>
    </source>
</evidence>
<dbReference type="Gene3D" id="1.10.287.90">
    <property type="match status" value="1"/>
</dbReference>
<dbReference type="EMBL" id="BAABLF010000005">
    <property type="protein sequence ID" value="GAA5188416.1"/>
    <property type="molecule type" value="Genomic_DNA"/>
</dbReference>
<keyword evidence="4" id="KW-0813">Transport</keyword>
<evidence type="ECO:0000256" key="13">
    <source>
        <dbReference type="ARBA" id="ARBA00023136"/>
    </source>
</evidence>
<sequence>MAIAIILVLILVISIIFHFSGPWVLPELASNWKDIDLTIGITLALTGIVFIAVILFTAYAVYRFRYRPDRQASYEPENRKLELWLSGATTVGIVAMLAPGLVVYSDVVTVPEEALEVEVLAKQWTWGFRFPGDDGVLGRAGVSFISGSNPFGLDPKDPAGQDDRLINANQFTLPVDRPVLVKLRSIDVLHDFYIPQIRNKMDAVPGIVSSLWFTPTRIGQFEILCAEYCGVGHYNMRGGLEVASTESFDTWLASQPTFAQSQKVAVTGLSPAAQRGESLAQSQGCLACHGFDNSPLGPSWKGIYGREELMASGERLTVDEAYLAESIRQPAARIVDGYGNVMPPYDLDDNQIADLIAYMREAGGTSSEAVPFGDAAEDLGDSRSHAENSAPETSAQSATSDGATLASSKGCLACHSTGREAMVGPAWGGLAGSERTLVSGETVVADAAYLRRAIVAPSEEIVEGYPPVMPVVPLTAQEVDTLVEYMMSLGGNDEQ</sequence>
<evidence type="ECO:0000256" key="6">
    <source>
        <dbReference type="ARBA" id="ARBA00022692"/>
    </source>
</evidence>
<dbReference type="InterPro" id="IPR008972">
    <property type="entry name" value="Cupredoxin"/>
</dbReference>
<evidence type="ECO:0000259" key="18">
    <source>
        <dbReference type="PROSITE" id="PS50857"/>
    </source>
</evidence>
<comment type="similarity">
    <text evidence="2">Belongs to the cytochrome c oxidase subunit 2 family.</text>
</comment>
<organism evidence="20 21">
    <name type="scientific">Ferrimonas gelatinilytica</name>
    <dbReference type="NCBI Taxonomy" id="1255257"/>
    <lineage>
        <taxon>Bacteria</taxon>
        <taxon>Pseudomonadati</taxon>
        <taxon>Pseudomonadota</taxon>
        <taxon>Gammaproteobacteria</taxon>
        <taxon>Alteromonadales</taxon>
        <taxon>Ferrimonadaceae</taxon>
        <taxon>Ferrimonas</taxon>
    </lineage>
</organism>
<keyword evidence="5 15" id="KW-0349">Heme</keyword>
<evidence type="ECO:0000256" key="15">
    <source>
        <dbReference type="PROSITE-ProRule" id="PRU00433"/>
    </source>
</evidence>
<dbReference type="PROSITE" id="PS50857">
    <property type="entry name" value="COX2_CUA"/>
    <property type="match status" value="1"/>
</dbReference>
<name>A0ABP9RWF4_9GAMM</name>
<comment type="catalytic activity">
    <reaction evidence="14">
        <text>4 Fe(II)-[cytochrome c] + O2 + 8 H(+)(in) = 4 Fe(III)-[cytochrome c] + 2 H2O + 4 H(+)(out)</text>
        <dbReference type="Rhea" id="RHEA:11436"/>
        <dbReference type="Rhea" id="RHEA-COMP:10350"/>
        <dbReference type="Rhea" id="RHEA-COMP:14399"/>
        <dbReference type="ChEBI" id="CHEBI:15377"/>
        <dbReference type="ChEBI" id="CHEBI:15378"/>
        <dbReference type="ChEBI" id="CHEBI:15379"/>
        <dbReference type="ChEBI" id="CHEBI:29033"/>
        <dbReference type="ChEBI" id="CHEBI:29034"/>
        <dbReference type="EC" id="7.1.1.9"/>
    </reaction>
</comment>
<dbReference type="SUPFAM" id="SSF46626">
    <property type="entry name" value="Cytochrome c"/>
    <property type="match status" value="2"/>
</dbReference>
<feature type="transmembrane region" description="Helical" evidence="17">
    <location>
        <begin position="37"/>
        <end position="62"/>
    </location>
</feature>
<dbReference type="PROSITE" id="PS51007">
    <property type="entry name" value="CYTC"/>
    <property type="match status" value="2"/>
</dbReference>
<dbReference type="PANTHER" id="PTHR22888">
    <property type="entry name" value="CYTOCHROME C OXIDASE, SUBUNIT II"/>
    <property type="match status" value="1"/>
</dbReference>
<dbReference type="Pfam" id="PF00034">
    <property type="entry name" value="Cytochrom_C"/>
    <property type="match status" value="2"/>
</dbReference>
<feature type="domain" description="Cytochrome c" evidence="19">
    <location>
        <begin position="397"/>
        <end position="490"/>
    </location>
</feature>
<dbReference type="InterPro" id="IPR036909">
    <property type="entry name" value="Cyt_c-like_dom_sf"/>
</dbReference>
<keyword evidence="13 17" id="KW-0472">Membrane</keyword>
<keyword evidence="11 15" id="KW-0408">Iron</keyword>
<dbReference type="Pfam" id="PF00116">
    <property type="entry name" value="COX2"/>
    <property type="match status" value="1"/>
</dbReference>
<feature type="region of interest" description="Disordered" evidence="16">
    <location>
        <begin position="367"/>
        <end position="402"/>
    </location>
</feature>
<gene>
    <name evidence="20" type="ORF">GCM10025772_08410</name>
</gene>
<evidence type="ECO:0000313" key="20">
    <source>
        <dbReference type="EMBL" id="GAA5188416.1"/>
    </source>
</evidence>
<dbReference type="Gene3D" id="2.60.40.420">
    <property type="entry name" value="Cupredoxins - blue copper proteins"/>
    <property type="match status" value="1"/>
</dbReference>
<evidence type="ECO:0000256" key="11">
    <source>
        <dbReference type="ARBA" id="ARBA00023004"/>
    </source>
</evidence>
<dbReference type="InterPro" id="IPR001505">
    <property type="entry name" value="Copper_CuA"/>
</dbReference>
<evidence type="ECO:0000256" key="17">
    <source>
        <dbReference type="SAM" id="Phobius"/>
    </source>
</evidence>
<evidence type="ECO:0000256" key="5">
    <source>
        <dbReference type="ARBA" id="ARBA00022617"/>
    </source>
</evidence>
<evidence type="ECO:0000256" key="1">
    <source>
        <dbReference type="ARBA" id="ARBA00004141"/>
    </source>
</evidence>
<evidence type="ECO:0000256" key="9">
    <source>
        <dbReference type="ARBA" id="ARBA00022982"/>
    </source>
</evidence>
<dbReference type="PANTHER" id="PTHR22888:SF9">
    <property type="entry name" value="CYTOCHROME C OXIDASE SUBUNIT 2"/>
    <property type="match status" value="1"/>
</dbReference>
<keyword evidence="6 17" id="KW-0812">Transmembrane</keyword>
<evidence type="ECO:0000313" key="21">
    <source>
        <dbReference type="Proteomes" id="UP001501600"/>
    </source>
</evidence>
<dbReference type="SUPFAM" id="SSF49503">
    <property type="entry name" value="Cupredoxins"/>
    <property type="match status" value="1"/>
</dbReference>
<dbReference type="Gene3D" id="1.10.760.10">
    <property type="entry name" value="Cytochrome c-like domain"/>
    <property type="match status" value="2"/>
</dbReference>
<dbReference type="InterPro" id="IPR009056">
    <property type="entry name" value="Cyt_c-like_dom"/>
</dbReference>
<evidence type="ECO:0000256" key="7">
    <source>
        <dbReference type="ARBA" id="ARBA00022723"/>
    </source>
</evidence>
<dbReference type="RefSeq" id="WP_345315789.1">
    <property type="nucleotide sequence ID" value="NZ_BAABLF010000005.1"/>
</dbReference>
<keyword evidence="7 15" id="KW-0479">Metal-binding</keyword>
<evidence type="ECO:0000256" key="2">
    <source>
        <dbReference type="ARBA" id="ARBA00007866"/>
    </source>
</evidence>
<dbReference type="PROSITE" id="PS00078">
    <property type="entry name" value="COX2"/>
    <property type="match status" value="1"/>
</dbReference>
<evidence type="ECO:0000256" key="16">
    <source>
        <dbReference type="SAM" id="MobiDB-lite"/>
    </source>
</evidence>
<comment type="caution">
    <text evidence="20">The sequence shown here is derived from an EMBL/GenBank/DDBJ whole genome shotgun (WGS) entry which is preliminary data.</text>
</comment>
<feature type="domain" description="Cytochrome c" evidence="19">
    <location>
        <begin position="271"/>
        <end position="363"/>
    </location>
</feature>
<keyword evidence="9" id="KW-0249">Electron transport</keyword>
<protein>
    <recommendedName>
        <fullName evidence="3">cytochrome-c oxidase</fullName>
        <ecNumber evidence="3">7.1.1.9</ecNumber>
    </recommendedName>
</protein>
<evidence type="ECO:0000256" key="12">
    <source>
        <dbReference type="ARBA" id="ARBA00023008"/>
    </source>
</evidence>
<dbReference type="InterPro" id="IPR002429">
    <property type="entry name" value="CcO_II-like_C"/>
</dbReference>
<accession>A0ABP9RWF4</accession>
<evidence type="ECO:0000256" key="3">
    <source>
        <dbReference type="ARBA" id="ARBA00012949"/>
    </source>
</evidence>
<dbReference type="InterPro" id="IPR045187">
    <property type="entry name" value="CcO_II"/>
</dbReference>